<dbReference type="PROSITE" id="PS50111">
    <property type="entry name" value="CHEMOTAXIS_TRANSDUC_2"/>
    <property type="match status" value="1"/>
</dbReference>
<dbReference type="PROSITE" id="PS50885">
    <property type="entry name" value="HAMP"/>
    <property type="match status" value="1"/>
</dbReference>
<dbReference type="SMART" id="SM00283">
    <property type="entry name" value="MA"/>
    <property type="match status" value="1"/>
</dbReference>
<dbReference type="InterPro" id="IPR003660">
    <property type="entry name" value="HAMP_dom"/>
</dbReference>
<evidence type="ECO:0000256" key="2">
    <source>
        <dbReference type="ARBA" id="ARBA00022519"/>
    </source>
</evidence>
<gene>
    <name evidence="10" type="ORF">VMF7928_03174</name>
</gene>
<dbReference type="Pfam" id="PF00672">
    <property type="entry name" value="HAMP"/>
    <property type="match status" value="1"/>
</dbReference>
<organism evidence="10 11">
    <name type="scientific">Vibrio marisflavi CECT 7928</name>
    <dbReference type="NCBI Taxonomy" id="634439"/>
    <lineage>
        <taxon>Bacteria</taxon>
        <taxon>Pseudomonadati</taxon>
        <taxon>Pseudomonadota</taxon>
        <taxon>Gammaproteobacteria</taxon>
        <taxon>Vibrionales</taxon>
        <taxon>Vibrionaceae</taxon>
        <taxon>Vibrio</taxon>
    </lineage>
</organism>
<dbReference type="EMBL" id="CAKLDM010000002">
    <property type="protein sequence ID" value="CAH0540855.1"/>
    <property type="molecule type" value="Genomic_DNA"/>
</dbReference>
<keyword evidence="6" id="KW-0472">Membrane</keyword>
<feature type="transmembrane region" description="Helical" evidence="6">
    <location>
        <begin position="14"/>
        <end position="32"/>
    </location>
</feature>
<evidence type="ECO:0000313" key="10">
    <source>
        <dbReference type="EMBL" id="CAH0540855.1"/>
    </source>
</evidence>
<comment type="caution">
    <text evidence="10">The sequence shown here is derived from an EMBL/GenBank/DDBJ whole genome shotgun (WGS) entry which is preliminary data.</text>
</comment>
<name>A0ABM9A813_9VIBR</name>
<keyword evidence="2" id="KW-0997">Cell inner membrane</keyword>
<comment type="subcellular location">
    <subcellularLocation>
        <location evidence="1">Cell inner membrane</location>
        <topology evidence="1">Multi-pass membrane protein</topology>
    </subcellularLocation>
</comment>
<dbReference type="RefSeq" id="WP_237362677.1">
    <property type="nucleotide sequence ID" value="NZ_CAKLDM010000002.1"/>
</dbReference>
<evidence type="ECO:0000313" key="11">
    <source>
        <dbReference type="Proteomes" id="UP000838748"/>
    </source>
</evidence>
<dbReference type="InterPro" id="IPR004089">
    <property type="entry name" value="MCPsignal_dom"/>
</dbReference>
<feature type="domain" description="T-SNARE coiled-coil homology" evidence="8">
    <location>
        <begin position="457"/>
        <end position="519"/>
    </location>
</feature>
<dbReference type="PANTHER" id="PTHR32089">
    <property type="entry name" value="METHYL-ACCEPTING CHEMOTAXIS PROTEIN MCPB"/>
    <property type="match status" value="1"/>
</dbReference>
<feature type="domain" description="Methyl-accepting transducer" evidence="7">
    <location>
        <begin position="270"/>
        <end position="506"/>
    </location>
</feature>
<proteinExistence type="inferred from homology"/>
<dbReference type="PANTHER" id="PTHR32089:SF33">
    <property type="entry name" value="TOXIN COREGULATED PILUS BIOSYNTHESIS PROTEIN I"/>
    <property type="match status" value="1"/>
</dbReference>
<keyword evidence="6" id="KW-0812">Transmembrane</keyword>
<evidence type="ECO:0000256" key="6">
    <source>
        <dbReference type="SAM" id="Phobius"/>
    </source>
</evidence>
<keyword evidence="6" id="KW-1133">Transmembrane helix</keyword>
<dbReference type="InterPro" id="IPR000727">
    <property type="entry name" value="T_SNARE_dom"/>
</dbReference>
<evidence type="ECO:0000256" key="3">
    <source>
        <dbReference type="ARBA" id="ARBA00023224"/>
    </source>
</evidence>
<dbReference type="CDD" id="cd06225">
    <property type="entry name" value="HAMP"/>
    <property type="match status" value="1"/>
</dbReference>
<dbReference type="SUPFAM" id="SSF58104">
    <property type="entry name" value="Methyl-accepting chemotaxis protein (MCP) signaling domain"/>
    <property type="match status" value="1"/>
</dbReference>
<evidence type="ECO:0000259" key="8">
    <source>
        <dbReference type="PROSITE" id="PS50192"/>
    </source>
</evidence>
<dbReference type="PRINTS" id="PR00260">
    <property type="entry name" value="CHEMTRNSDUCR"/>
</dbReference>
<accession>A0ABM9A813</accession>
<keyword evidence="2" id="KW-1003">Cell membrane</keyword>
<evidence type="ECO:0008006" key="12">
    <source>
        <dbReference type="Google" id="ProtNLM"/>
    </source>
</evidence>
<protein>
    <recommendedName>
        <fullName evidence="12">Methyl-accepting chemotaxis protein</fullName>
    </recommendedName>
</protein>
<dbReference type="Proteomes" id="UP000838748">
    <property type="component" value="Unassembled WGS sequence"/>
</dbReference>
<keyword evidence="3 5" id="KW-0807">Transducer</keyword>
<dbReference type="PROSITE" id="PS50192">
    <property type="entry name" value="T_SNARE"/>
    <property type="match status" value="1"/>
</dbReference>
<evidence type="ECO:0000256" key="5">
    <source>
        <dbReference type="PROSITE-ProRule" id="PRU00284"/>
    </source>
</evidence>
<evidence type="ECO:0000256" key="1">
    <source>
        <dbReference type="ARBA" id="ARBA00004429"/>
    </source>
</evidence>
<reference evidence="10" key="1">
    <citation type="submission" date="2021-11" db="EMBL/GenBank/DDBJ databases">
        <authorList>
            <person name="Rodrigo-Torres L."/>
            <person name="Arahal R. D."/>
            <person name="Lucena T."/>
        </authorList>
    </citation>
    <scope>NUCLEOTIDE SEQUENCE</scope>
    <source>
        <strain evidence="10">CECT 7928</strain>
    </source>
</reference>
<keyword evidence="11" id="KW-1185">Reference proteome</keyword>
<feature type="domain" description="HAMP" evidence="9">
    <location>
        <begin position="213"/>
        <end position="265"/>
    </location>
</feature>
<evidence type="ECO:0000256" key="4">
    <source>
        <dbReference type="ARBA" id="ARBA00029447"/>
    </source>
</evidence>
<sequence>MHISLKNLSIRKQILVPVAITTIALIIALWVTDSELEHQQSKVEVNIQSLMYYKDSLAEIGDQIYPLRINAVYAIYDSSRRQAFLSKLGTTMEKVNDVLSDMASRKTFAKPVRKVQTAVDSYREYSQQAADVFTRHDNGSLSEQEYQQFVSNYRDAGNAMVNSLQQLSDKVNEFADVAVAQTAQEGQNVRNKAMMVIVAVLTVSLLIAWLISGYIVTPIKKLQEMMRELAKGNLSVRAEVESDNEIGMLANDVNTTSDRLHTTVEQLIAISEEVASASIQLVSVMKQSEKNAQKELIEIEQVASAVNELACTANNVSDNALQADSIARDTDALTNSGRAIFEENNEASAKMSVAIDSAAQVIGQLKEQSEEINKAVEVIDGVSDQTNLLALNAAIEAARAGEYGRGFAVVATEVRTLAAKAQESTVEIQQVIDALQTQAGRANDGMHESLDLLTHNQELSSQMSSVLTSISEAVTNITDSNAQVATAAEEQSQVTQDINRNVSNISSLVNENVAGISQSATASAQLSELAEKQKAQLAFFKL</sequence>
<dbReference type="Gene3D" id="1.10.287.950">
    <property type="entry name" value="Methyl-accepting chemotaxis protein"/>
    <property type="match status" value="1"/>
</dbReference>
<evidence type="ECO:0000259" key="9">
    <source>
        <dbReference type="PROSITE" id="PS50885"/>
    </source>
</evidence>
<dbReference type="Pfam" id="PF00015">
    <property type="entry name" value="MCPsignal"/>
    <property type="match status" value="1"/>
</dbReference>
<dbReference type="InterPro" id="IPR004090">
    <property type="entry name" value="Chemotax_Me-accpt_rcpt"/>
</dbReference>
<comment type="similarity">
    <text evidence="4">Belongs to the methyl-accepting chemotaxis (MCP) protein family.</text>
</comment>
<evidence type="ECO:0000259" key="7">
    <source>
        <dbReference type="PROSITE" id="PS50111"/>
    </source>
</evidence>
<feature type="transmembrane region" description="Helical" evidence="6">
    <location>
        <begin position="193"/>
        <end position="217"/>
    </location>
</feature>
<dbReference type="Gene3D" id="6.10.340.10">
    <property type="match status" value="1"/>
</dbReference>
<dbReference type="SMART" id="SM00304">
    <property type="entry name" value="HAMP"/>
    <property type="match status" value="1"/>
</dbReference>